<comment type="caution">
    <text evidence="6">The sequence shown here is derived from an EMBL/GenBank/DDBJ whole genome shotgun (WGS) entry which is preliminary data.</text>
</comment>
<dbReference type="Proteomes" id="UP000324585">
    <property type="component" value="Unassembled WGS sequence"/>
</dbReference>
<feature type="domain" description="MYND-type" evidence="5">
    <location>
        <begin position="154"/>
        <end position="195"/>
    </location>
</feature>
<evidence type="ECO:0000256" key="1">
    <source>
        <dbReference type="ARBA" id="ARBA00022723"/>
    </source>
</evidence>
<organism evidence="6 7">
    <name type="scientific">Porphyridium purpureum</name>
    <name type="common">Red alga</name>
    <name type="synonym">Porphyridium cruentum</name>
    <dbReference type="NCBI Taxonomy" id="35688"/>
    <lineage>
        <taxon>Eukaryota</taxon>
        <taxon>Rhodophyta</taxon>
        <taxon>Bangiophyceae</taxon>
        <taxon>Porphyridiales</taxon>
        <taxon>Porphyridiaceae</taxon>
        <taxon>Porphyridium</taxon>
    </lineage>
</organism>
<evidence type="ECO:0000313" key="7">
    <source>
        <dbReference type="Proteomes" id="UP000324585"/>
    </source>
</evidence>
<dbReference type="EMBL" id="VRMN01000004">
    <property type="protein sequence ID" value="KAA8495092.1"/>
    <property type="molecule type" value="Genomic_DNA"/>
</dbReference>
<keyword evidence="2 4" id="KW-0863">Zinc-finger</keyword>
<keyword evidence="7" id="KW-1185">Reference proteome</keyword>
<evidence type="ECO:0000256" key="2">
    <source>
        <dbReference type="ARBA" id="ARBA00022771"/>
    </source>
</evidence>
<reference evidence="7" key="1">
    <citation type="journal article" date="2019" name="Nat. Commun.">
        <title>Expansion of phycobilisome linker gene families in mesophilic red algae.</title>
        <authorList>
            <person name="Lee J."/>
            <person name="Kim D."/>
            <person name="Bhattacharya D."/>
            <person name="Yoon H.S."/>
        </authorList>
    </citation>
    <scope>NUCLEOTIDE SEQUENCE [LARGE SCALE GENOMIC DNA]</scope>
    <source>
        <strain evidence="7">CCMP 1328</strain>
    </source>
</reference>
<evidence type="ECO:0000256" key="3">
    <source>
        <dbReference type="ARBA" id="ARBA00022833"/>
    </source>
</evidence>
<evidence type="ECO:0000259" key="5">
    <source>
        <dbReference type="PROSITE" id="PS50865"/>
    </source>
</evidence>
<evidence type="ECO:0000256" key="4">
    <source>
        <dbReference type="PROSITE-ProRule" id="PRU00134"/>
    </source>
</evidence>
<gene>
    <name evidence="6" type="ORF">FVE85_3333</name>
</gene>
<dbReference type="Gene3D" id="6.10.140.2220">
    <property type="match status" value="1"/>
</dbReference>
<dbReference type="AlphaFoldDB" id="A0A5J4YW94"/>
<keyword evidence="3" id="KW-0862">Zinc</keyword>
<proteinExistence type="predicted"/>
<dbReference type="SUPFAM" id="SSF144232">
    <property type="entry name" value="HIT/MYND zinc finger-like"/>
    <property type="match status" value="1"/>
</dbReference>
<evidence type="ECO:0000313" key="6">
    <source>
        <dbReference type="EMBL" id="KAA8495092.1"/>
    </source>
</evidence>
<dbReference type="PROSITE" id="PS50865">
    <property type="entry name" value="ZF_MYND_2"/>
    <property type="match status" value="1"/>
</dbReference>
<dbReference type="GO" id="GO:0008270">
    <property type="term" value="F:zinc ion binding"/>
    <property type="evidence" value="ECO:0007669"/>
    <property type="project" value="UniProtKB-KW"/>
</dbReference>
<protein>
    <recommendedName>
        <fullName evidence="5">MYND-type domain-containing protein</fullName>
    </recommendedName>
</protein>
<sequence length="215" mass="22487">MYISPVAWGAGGCGEAAQRKSRMGSGGAQELDQWEAALAALETQLAALKSGSGHEVGAARSDAPDVGALEQGSLCNDAEAASRGAGNVQEDAHRSAAEKLSAEAFGVILSVLDGMPEDERQVWAQQLEHDEVLGLGATLNGSVSAQASAGVTRCAACGSEVSRDALLSCLHGCVLVEYCSASCRRKHAHAHARRCTARRYQTVAKTNLYDQRVDF</sequence>
<dbReference type="InterPro" id="IPR002893">
    <property type="entry name" value="Znf_MYND"/>
</dbReference>
<accession>A0A5J4YW94</accession>
<name>A0A5J4YW94_PORPP</name>
<keyword evidence="1" id="KW-0479">Metal-binding</keyword>